<accession>G5JED6</accession>
<sequence>MIEDNELREIYKYSSAEHLQNLESGLLELEKNSDDETLIHFLFREAHSLKGDSRVTGVKSVETIAHKVEEILGSIKKKELILDPEITDHIYQAIDGMSKLVHEAVTDEKSGVDVDKLLTSLNNTNAEKTLEFSDQIPEVSSFSITSLFIEDEDLRDIYKSSSEEHLEKLESGLCLLEKDPDDEIFLDELLLEAQTFEIDSRMVGREDLETLIHKVEEILEKVKTHQVVFNEVSSRLNQGLSGIKRLVNEAVTGEPSNIDTVGLLKELTQSVAISLTSEVVNYTSSNEIEKTQTIDDSHHIDTIRVPTVQLDILMTQTGELTVTRVGVNHTAVAINEIANLWEEIKLRRSSNAKNVHVYEEKLDAILNEIKVTATENSSRLDYISNQLNDKVHTLRLLPLSTVFVLFRRMVRDIAKQQGKQVELVLEGEKTTVDKQIIEEIKDPLMHLIRNAIDHGIESPEERELLGKPATATIQIKASKTASNVIIEISDDGRGLDINLIKETAIKRKLCRQDELDLMSDQQVYDLIFLPGFSTRTFITEISGRGVGLDVVRTNIKRLKGNIKVNSNPGEGCQFSLQLGTTLSTANVMLLEVANIIYALPLEYLYMSLLVAPQQISFLEGRQIVQLEKQAIPIIELGTVLNIDQVNRICSLRKRQNKAEQKRPCVIIKIGREYLGLLVDDLLHIEEVILKPQSTIVEGVSNISGATILGNGEVCMILNPPDIIKLGQQFSTQSKVTSSEDSETVIKPVILLVEDSIAVRTQEKRILEKAGYEVITAVDGLDGLKKLKAHQVDGIISDVEMPNLTGLEFTEEVRKNSDYRELPLILITSLASEEDKKRGADAGANAYIVKDQFNQGMLLETLDRLV</sequence>
<dbReference type="Pfam" id="PF02518">
    <property type="entry name" value="HATPase_c"/>
    <property type="match status" value="1"/>
</dbReference>
<dbReference type="PROSITE" id="PS50109">
    <property type="entry name" value="HIS_KIN"/>
    <property type="match status" value="1"/>
</dbReference>
<name>G5JED6_CROWT</name>
<dbReference type="PROSITE" id="PS50110">
    <property type="entry name" value="RESPONSE_REGULATORY"/>
    <property type="match status" value="1"/>
</dbReference>
<dbReference type="SMART" id="SM00260">
    <property type="entry name" value="CheW"/>
    <property type="match status" value="1"/>
</dbReference>
<dbReference type="Gene3D" id="3.30.565.10">
    <property type="entry name" value="Histidine kinase-like ATPase, C-terminal domain"/>
    <property type="match status" value="1"/>
</dbReference>
<evidence type="ECO:0000256" key="4">
    <source>
        <dbReference type="ARBA" id="ARBA00022679"/>
    </source>
</evidence>
<dbReference type="SUPFAM" id="SSF47226">
    <property type="entry name" value="Histidine-containing phosphotransfer domain, HPT domain"/>
    <property type="match status" value="2"/>
</dbReference>
<evidence type="ECO:0000259" key="11">
    <source>
        <dbReference type="PROSITE" id="PS50851"/>
    </source>
</evidence>
<dbReference type="EC" id="2.7.13.3" evidence="2"/>
<dbReference type="RefSeq" id="WP_007313503.1">
    <property type="nucleotide sequence ID" value="NZ_AESD01000997.1"/>
</dbReference>
<evidence type="ECO:0000256" key="6">
    <source>
        <dbReference type="ARBA" id="ARBA00023012"/>
    </source>
</evidence>
<evidence type="ECO:0000256" key="2">
    <source>
        <dbReference type="ARBA" id="ARBA00012438"/>
    </source>
</evidence>
<dbReference type="SMART" id="SM00073">
    <property type="entry name" value="HPT"/>
    <property type="match status" value="2"/>
</dbReference>
<evidence type="ECO:0000313" key="13">
    <source>
        <dbReference type="EMBL" id="EHJ09450.1"/>
    </source>
</evidence>
<dbReference type="GO" id="GO:0000155">
    <property type="term" value="F:phosphorelay sensor kinase activity"/>
    <property type="evidence" value="ECO:0007669"/>
    <property type="project" value="InterPro"/>
</dbReference>
<organism evidence="13 14">
    <name type="scientific">Crocosphaera watsonii WH 0003</name>
    <dbReference type="NCBI Taxonomy" id="423471"/>
    <lineage>
        <taxon>Bacteria</taxon>
        <taxon>Bacillati</taxon>
        <taxon>Cyanobacteriota</taxon>
        <taxon>Cyanophyceae</taxon>
        <taxon>Oscillatoriophycideae</taxon>
        <taxon>Chroococcales</taxon>
        <taxon>Aphanothecaceae</taxon>
        <taxon>Crocosphaera</taxon>
    </lineage>
</organism>
<dbReference type="GeneID" id="88769059"/>
<comment type="caution">
    <text evidence="13">The sequence shown here is derived from an EMBL/GenBank/DDBJ whole genome shotgun (WGS) entry which is preliminary data.</text>
</comment>
<dbReference type="InterPro" id="IPR003594">
    <property type="entry name" value="HATPase_dom"/>
</dbReference>
<keyword evidence="3 8" id="KW-0597">Phosphoprotein</keyword>
<dbReference type="Proteomes" id="UP000003477">
    <property type="component" value="Unassembled WGS sequence"/>
</dbReference>
<dbReference type="EMBL" id="AESD01000997">
    <property type="protein sequence ID" value="EHJ09450.1"/>
    <property type="molecule type" value="Genomic_DNA"/>
</dbReference>
<evidence type="ECO:0000259" key="9">
    <source>
        <dbReference type="PROSITE" id="PS50109"/>
    </source>
</evidence>
<dbReference type="InterPro" id="IPR036061">
    <property type="entry name" value="CheW-like_dom_sf"/>
</dbReference>
<evidence type="ECO:0000256" key="1">
    <source>
        <dbReference type="ARBA" id="ARBA00000085"/>
    </source>
</evidence>
<feature type="domain" description="Histidine kinase" evidence="9">
    <location>
        <begin position="360"/>
        <end position="582"/>
    </location>
</feature>
<dbReference type="InterPro" id="IPR051315">
    <property type="entry name" value="Bact_Chemotaxis_CheA"/>
</dbReference>
<keyword evidence="6" id="KW-0902">Two-component regulatory system</keyword>
<dbReference type="GO" id="GO:0005737">
    <property type="term" value="C:cytoplasm"/>
    <property type="evidence" value="ECO:0007669"/>
    <property type="project" value="InterPro"/>
</dbReference>
<dbReference type="InterPro" id="IPR001789">
    <property type="entry name" value="Sig_transdc_resp-reg_receiver"/>
</dbReference>
<keyword evidence="5" id="KW-0418">Kinase</keyword>
<dbReference type="Gene3D" id="3.40.50.2300">
    <property type="match status" value="1"/>
</dbReference>
<dbReference type="InterPro" id="IPR036641">
    <property type="entry name" value="HPT_dom_sf"/>
</dbReference>
<dbReference type="InterPro" id="IPR004358">
    <property type="entry name" value="Sig_transdc_His_kin-like_C"/>
</dbReference>
<dbReference type="SUPFAM" id="SSF55874">
    <property type="entry name" value="ATPase domain of HSP90 chaperone/DNA topoisomerase II/histidine kinase"/>
    <property type="match status" value="1"/>
</dbReference>
<dbReference type="CDD" id="cd00088">
    <property type="entry name" value="HPT"/>
    <property type="match status" value="1"/>
</dbReference>
<dbReference type="SUPFAM" id="SSF50341">
    <property type="entry name" value="CheW-like"/>
    <property type="match status" value="1"/>
</dbReference>
<dbReference type="SMART" id="SM00387">
    <property type="entry name" value="HATPase_c"/>
    <property type="match status" value="1"/>
</dbReference>
<feature type="domain" description="Response regulatory" evidence="10">
    <location>
        <begin position="748"/>
        <end position="864"/>
    </location>
</feature>
<dbReference type="PANTHER" id="PTHR43395">
    <property type="entry name" value="SENSOR HISTIDINE KINASE CHEA"/>
    <property type="match status" value="1"/>
</dbReference>
<evidence type="ECO:0000259" key="10">
    <source>
        <dbReference type="PROSITE" id="PS50110"/>
    </source>
</evidence>
<dbReference type="PROSITE" id="PS50851">
    <property type="entry name" value="CHEW"/>
    <property type="match status" value="1"/>
</dbReference>
<dbReference type="Gene3D" id="2.30.30.40">
    <property type="entry name" value="SH3 Domains"/>
    <property type="match status" value="1"/>
</dbReference>
<evidence type="ECO:0000256" key="5">
    <source>
        <dbReference type="ARBA" id="ARBA00022777"/>
    </source>
</evidence>
<feature type="domain" description="HPt" evidence="12">
    <location>
        <begin position="147"/>
        <end position="250"/>
    </location>
</feature>
<proteinExistence type="predicted"/>
<dbReference type="InterPro" id="IPR005467">
    <property type="entry name" value="His_kinase_dom"/>
</dbReference>
<dbReference type="Pfam" id="PF01627">
    <property type="entry name" value="Hpt"/>
    <property type="match status" value="1"/>
</dbReference>
<keyword evidence="4" id="KW-0808">Transferase</keyword>
<dbReference type="InterPro" id="IPR036890">
    <property type="entry name" value="HATPase_C_sf"/>
</dbReference>
<evidence type="ECO:0000313" key="14">
    <source>
        <dbReference type="Proteomes" id="UP000003477"/>
    </source>
</evidence>
<reference evidence="13 14" key="1">
    <citation type="journal article" date="2011" name="Front. Microbiol.">
        <title>Two Strains of Crocosphaera watsonii with Highly Conserved Genomes are Distinguished by Strain-Specific Features.</title>
        <authorList>
            <person name="Bench S.R."/>
            <person name="Ilikchyan I.N."/>
            <person name="Tripp H.J."/>
            <person name="Zehr J.P."/>
        </authorList>
    </citation>
    <scope>NUCLEOTIDE SEQUENCE [LARGE SCALE GENOMIC DNA]</scope>
    <source>
        <strain evidence="13 14">WH 0003</strain>
    </source>
</reference>
<dbReference type="Pfam" id="PF01584">
    <property type="entry name" value="CheW"/>
    <property type="match status" value="1"/>
</dbReference>
<dbReference type="InterPro" id="IPR002545">
    <property type="entry name" value="CheW-lke_dom"/>
</dbReference>
<gene>
    <name evidence="13" type="ORF">CWATWH0003_B123</name>
</gene>
<dbReference type="Gene3D" id="1.20.120.160">
    <property type="entry name" value="HPT domain"/>
    <property type="match status" value="2"/>
</dbReference>
<dbReference type="SMART" id="SM01231">
    <property type="entry name" value="H-kinase_dim"/>
    <property type="match status" value="1"/>
</dbReference>
<feature type="modified residue" description="Phosphohistidine" evidence="7">
    <location>
        <position position="47"/>
    </location>
</feature>
<evidence type="ECO:0000256" key="3">
    <source>
        <dbReference type="ARBA" id="ARBA00022553"/>
    </source>
</evidence>
<protein>
    <recommendedName>
        <fullName evidence="2">histidine kinase</fullName>
        <ecNumber evidence="2">2.7.13.3</ecNumber>
    </recommendedName>
</protein>
<dbReference type="InterPro" id="IPR008207">
    <property type="entry name" value="Sig_transdc_His_kin_Hpt_dom"/>
</dbReference>
<dbReference type="SMART" id="SM00448">
    <property type="entry name" value="REC"/>
    <property type="match status" value="1"/>
</dbReference>
<evidence type="ECO:0000256" key="7">
    <source>
        <dbReference type="PROSITE-ProRule" id="PRU00110"/>
    </source>
</evidence>
<dbReference type="SUPFAM" id="SSF52172">
    <property type="entry name" value="CheY-like"/>
    <property type="match status" value="1"/>
</dbReference>
<evidence type="ECO:0000259" key="12">
    <source>
        <dbReference type="PROSITE" id="PS50894"/>
    </source>
</evidence>
<dbReference type="InterPro" id="IPR004105">
    <property type="entry name" value="CheA-like_dim"/>
</dbReference>
<dbReference type="AlphaFoldDB" id="G5JED6"/>
<feature type="domain" description="HPt" evidence="12">
    <location>
        <begin position="1"/>
        <end position="104"/>
    </location>
</feature>
<feature type="domain" description="CheW-like" evidence="11">
    <location>
        <begin position="584"/>
        <end position="728"/>
    </location>
</feature>
<dbReference type="InterPro" id="IPR011006">
    <property type="entry name" value="CheY-like_superfamily"/>
</dbReference>
<evidence type="ECO:0000256" key="8">
    <source>
        <dbReference type="PROSITE-ProRule" id="PRU00169"/>
    </source>
</evidence>
<dbReference type="GO" id="GO:0006935">
    <property type="term" value="P:chemotaxis"/>
    <property type="evidence" value="ECO:0007669"/>
    <property type="project" value="InterPro"/>
</dbReference>
<comment type="catalytic activity">
    <reaction evidence="1">
        <text>ATP + protein L-histidine = ADP + protein N-phospho-L-histidine.</text>
        <dbReference type="EC" id="2.7.13.3"/>
    </reaction>
</comment>
<dbReference type="PATRIC" id="fig|423471.3.peg.5396"/>
<dbReference type="FunFam" id="3.30.565.10:FF:000016">
    <property type="entry name" value="Chemotaxis protein CheA, putative"/>
    <property type="match status" value="1"/>
</dbReference>
<comment type="caution">
    <text evidence="7">Lacks conserved residue(s) required for the propagation of feature annotation.</text>
</comment>
<dbReference type="PRINTS" id="PR00344">
    <property type="entry name" value="BCTRLSENSOR"/>
</dbReference>
<dbReference type="PROSITE" id="PS50894">
    <property type="entry name" value="HPT"/>
    <property type="match status" value="2"/>
</dbReference>
<dbReference type="PANTHER" id="PTHR43395:SF1">
    <property type="entry name" value="CHEMOTAXIS PROTEIN CHEA"/>
    <property type="match status" value="1"/>
</dbReference>
<dbReference type="Pfam" id="PF00072">
    <property type="entry name" value="Response_reg"/>
    <property type="match status" value="1"/>
</dbReference>
<feature type="modified residue" description="4-aspartylphosphate" evidence="8">
    <location>
        <position position="797"/>
    </location>
</feature>